<dbReference type="Proteomes" id="UP000059680">
    <property type="component" value="Chromosome 12"/>
</dbReference>
<dbReference type="EMBL" id="AP014968">
    <property type="protein sequence ID" value="BAT17439.1"/>
    <property type="molecule type" value="Genomic_DNA"/>
</dbReference>
<sequence length="116" mass="12973">MLLLSDCVCAIVLSKTKSNSKPKRSNNHGVGLDNEEPEAAQPTTMEENTMAAPVIARRGAQMCCHHNTVTAKGEWEKALEVVWLRRHQELSFHRVIILIAIVVESDVWSRVRSLLA</sequence>
<evidence type="ECO:0000256" key="1">
    <source>
        <dbReference type="SAM" id="MobiDB-lite"/>
    </source>
</evidence>
<dbReference type="PaxDb" id="39947-A0A0P0YAW9"/>
<evidence type="ECO:0000313" key="3">
    <source>
        <dbReference type="Proteomes" id="UP000059680"/>
    </source>
</evidence>
<keyword evidence="3" id="KW-1185">Reference proteome</keyword>
<dbReference type="AlphaFoldDB" id="A0A0P0YAW9"/>
<evidence type="ECO:0000313" key="2">
    <source>
        <dbReference type="EMBL" id="BAT17439.1"/>
    </source>
</evidence>
<protein>
    <submittedName>
        <fullName evidence="2">Os12g0531000 protein</fullName>
    </submittedName>
</protein>
<reference evidence="2 3" key="3">
    <citation type="journal article" date="2013" name="Rice">
        <title>Improvement of the Oryza sativa Nipponbare reference genome using next generation sequence and optical map data.</title>
        <authorList>
            <person name="Kawahara Y."/>
            <person name="de la Bastide M."/>
            <person name="Hamilton J.P."/>
            <person name="Kanamori H."/>
            <person name="McCombie W.R."/>
            <person name="Ouyang S."/>
            <person name="Schwartz D.C."/>
            <person name="Tanaka T."/>
            <person name="Wu J."/>
            <person name="Zhou S."/>
            <person name="Childs K.L."/>
            <person name="Davidson R.M."/>
            <person name="Lin H."/>
            <person name="Quesada-Ocampo L."/>
            <person name="Vaillancourt B."/>
            <person name="Sakai H."/>
            <person name="Lee S.S."/>
            <person name="Kim J."/>
            <person name="Numa H."/>
            <person name="Itoh T."/>
            <person name="Buell C.R."/>
            <person name="Matsumoto T."/>
        </authorList>
    </citation>
    <scope>NUCLEOTIDE SEQUENCE [LARGE SCALE GENOMIC DNA]</scope>
    <source>
        <strain evidence="3">cv. Nipponbare</strain>
    </source>
</reference>
<organism evidence="2 3">
    <name type="scientific">Oryza sativa subsp. japonica</name>
    <name type="common">Rice</name>
    <dbReference type="NCBI Taxonomy" id="39947"/>
    <lineage>
        <taxon>Eukaryota</taxon>
        <taxon>Viridiplantae</taxon>
        <taxon>Streptophyta</taxon>
        <taxon>Embryophyta</taxon>
        <taxon>Tracheophyta</taxon>
        <taxon>Spermatophyta</taxon>
        <taxon>Magnoliopsida</taxon>
        <taxon>Liliopsida</taxon>
        <taxon>Poales</taxon>
        <taxon>Poaceae</taxon>
        <taxon>BOP clade</taxon>
        <taxon>Oryzoideae</taxon>
        <taxon>Oryzeae</taxon>
        <taxon>Oryzinae</taxon>
        <taxon>Oryza</taxon>
        <taxon>Oryza sativa</taxon>
    </lineage>
</organism>
<feature type="region of interest" description="Disordered" evidence="1">
    <location>
        <begin position="18"/>
        <end position="46"/>
    </location>
</feature>
<reference evidence="2 3" key="2">
    <citation type="journal article" date="2013" name="Plant Cell Physiol.">
        <title>Rice Annotation Project Database (RAP-DB): an integrative and interactive database for rice genomics.</title>
        <authorList>
            <person name="Sakai H."/>
            <person name="Lee S.S."/>
            <person name="Tanaka T."/>
            <person name="Numa H."/>
            <person name="Kim J."/>
            <person name="Kawahara Y."/>
            <person name="Wakimoto H."/>
            <person name="Yang C.C."/>
            <person name="Iwamoto M."/>
            <person name="Abe T."/>
            <person name="Yamada Y."/>
            <person name="Muto A."/>
            <person name="Inokuchi H."/>
            <person name="Ikemura T."/>
            <person name="Matsumoto T."/>
            <person name="Sasaki T."/>
            <person name="Itoh T."/>
        </authorList>
    </citation>
    <scope>NUCLEOTIDE SEQUENCE [LARGE SCALE GENOMIC DNA]</scope>
    <source>
        <strain evidence="3">cv. Nipponbare</strain>
    </source>
</reference>
<gene>
    <name evidence="2" type="ordered locus">Os12g0531000</name>
    <name evidence="2" type="ORF">OSNPB_120531000</name>
</gene>
<proteinExistence type="predicted"/>
<reference evidence="3" key="1">
    <citation type="journal article" date="2005" name="Nature">
        <title>The map-based sequence of the rice genome.</title>
        <authorList>
            <consortium name="International rice genome sequencing project (IRGSP)"/>
            <person name="Matsumoto T."/>
            <person name="Wu J."/>
            <person name="Kanamori H."/>
            <person name="Katayose Y."/>
            <person name="Fujisawa M."/>
            <person name="Namiki N."/>
            <person name="Mizuno H."/>
            <person name="Yamamoto K."/>
            <person name="Antonio B.A."/>
            <person name="Baba T."/>
            <person name="Sakata K."/>
            <person name="Nagamura Y."/>
            <person name="Aoki H."/>
            <person name="Arikawa K."/>
            <person name="Arita K."/>
            <person name="Bito T."/>
            <person name="Chiden Y."/>
            <person name="Fujitsuka N."/>
            <person name="Fukunaka R."/>
            <person name="Hamada M."/>
            <person name="Harada C."/>
            <person name="Hayashi A."/>
            <person name="Hijishita S."/>
            <person name="Honda M."/>
            <person name="Hosokawa S."/>
            <person name="Ichikawa Y."/>
            <person name="Idonuma A."/>
            <person name="Iijima M."/>
            <person name="Ikeda M."/>
            <person name="Ikeno M."/>
            <person name="Ito K."/>
            <person name="Ito S."/>
            <person name="Ito T."/>
            <person name="Ito Y."/>
            <person name="Ito Y."/>
            <person name="Iwabuchi A."/>
            <person name="Kamiya K."/>
            <person name="Karasawa W."/>
            <person name="Kurita K."/>
            <person name="Katagiri S."/>
            <person name="Kikuta A."/>
            <person name="Kobayashi H."/>
            <person name="Kobayashi N."/>
            <person name="Machita K."/>
            <person name="Maehara T."/>
            <person name="Masukawa M."/>
            <person name="Mizubayashi T."/>
            <person name="Mukai Y."/>
            <person name="Nagasaki H."/>
            <person name="Nagata Y."/>
            <person name="Naito S."/>
            <person name="Nakashima M."/>
            <person name="Nakama Y."/>
            <person name="Nakamichi Y."/>
            <person name="Nakamura M."/>
            <person name="Meguro A."/>
            <person name="Negishi M."/>
            <person name="Ohta I."/>
            <person name="Ohta T."/>
            <person name="Okamoto M."/>
            <person name="Ono N."/>
            <person name="Saji S."/>
            <person name="Sakaguchi M."/>
            <person name="Sakai K."/>
            <person name="Shibata M."/>
            <person name="Shimokawa T."/>
            <person name="Song J."/>
            <person name="Takazaki Y."/>
            <person name="Terasawa K."/>
            <person name="Tsugane M."/>
            <person name="Tsuji K."/>
            <person name="Ueda S."/>
            <person name="Waki K."/>
            <person name="Yamagata H."/>
            <person name="Yamamoto M."/>
            <person name="Yamamoto S."/>
            <person name="Yamane H."/>
            <person name="Yoshiki S."/>
            <person name="Yoshihara R."/>
            <person name="Yukawa K."/>
            <person name="Zhong H."/>
            <person name="Yano M."/>
            <person name="Yuan Q."/>
            <person name="Ouyang S."/>
            <person name="Liu J."/>
            <person name="Jones K.M."/>
            <person name="Gansberger K."/>
            <person name="Moffat K."/>
            <person name="Hill J."/>
            <person name="Bera J."/>
            <person name="Fadrosh D."/>
            <person name="Jin S."/>
            <person name="Johri S."/>
            <person name="Kim M."/>
            <person name="Overton L."/>
            <person name="Reardon M."/>
            <person name="Tsitrin T."/>
            <person name="Vuong H."/>
            <person name="Weaver B."/>
            <person name="Ciecko A."/>
            <person name="Tallon L."/>
            <person name="Jackson J."/>
            <person name="Pai G."/>
            <person name="Aken S.V."/>
            <person name="Utterback T."/>
            <person name="Reidmuller S."/>
            <person name="Feldblyum T."/>
            <person name="Hsiao J."/>
            <person name="Zismann V."/>
            <person name="Iobst S."/>
            <person name="de Vazeille A.R."/>
            <person name="Buell C.R."/>
            <person name="Ying K."/>
            <person name="Li Y."/>
            <person name="Lu T."/>
            <person name="Huang Y."/>
            <person name="Zhao Q."/>
            <person name="Feng Q."/>
            <person name="Zhang L."/>
            <person name="Zhu J."/>
            <person name="Weng Q."/>
            <person name="Mu J."/>
            <person name="Lu Y."/>
            <person name="Fan D."/>
            <person name="Liu Y."/>
            <person name="Guan J."/>
            <person name="Zhang Y."/>
            <person name="Yu S."/>
            <person name="Liu X."/>
            <person name="Zhang Y."/>
            <person name="Hong G."/>
            <person name="Han B."/>
            <person name="Choisne N."/>
            <person name="Demange N."/>
            <person name="Orjeda G."/>
            <person name="Samain S."/>
            <person name="Cattolico L."/>
            <person name="Pelletier E."/>
            <person name="Couloux A."/>
            <person name="Segurens B."/>
            <person name="Wincker P."/>
            <person name="D'Hont A."/>
            <person name="Scarpelli C."/>
            <person name="Weissenbach J."/>
            <person name="Salanoubat M."/>
            <person name="Quetier F."/>
            <person name="Yu Y."/>
            <person name="Kim H.R."/>
            <person name="Rambo T."/>
            <person name="Currie J."/>
            <person name="Collura K."/>
            <person name="Luo M."/>
            <person name="Yang T."/>
            <person name="Ammiraju J.S.S."/>
            <person name="Engler F."/>
            <person name="Soderlund C."/>
            <person name="Wing R.A."/>
            <person name="Palmer L.E."/>
            <person name="de la Bastide M."/>
            <person name="Spiegel L."/>
            <person name="Nascimento L."/>
            <person name="Zutavern T."/>
            <person name="O'Shaughnessy A."/>
            <person name="Dike S."/>
            <person name="Dedhia N."/>
            <person name="Preston R."/>
            <person name="Balija V."/>
            <person name="McCombie W.R."/>
            <person name="Chow T."/>
            <person name="Chen H."/>
            <person name="Chung M."/>
            <person name="Chen C."/>
            <person name="Shaw J."/>
            <person name="Wu H."/>
            <person name="Hsiao K."/>
            <person name="Chao Y."/>
            <person name="Chu M."/>
            <person name="Cheng C."/>
            <person name="Hour A."/>
            <person name="Lee P."/>
            <person name="Lin S."/>
            <person name="Lin Y."/>
            <person name="Liou J."/>
            <person name="Liu S."/>
            <person name="Hsing Y."/>
            <person name="Raghuvanshi S."/>
            <person name="Mohanty A."/>
            <person name="Bharti A.K."/>
            <person name="Gaur A."/>
            <person name="Gupta V."/>
            <person name="Kumar D."/>
            <person name="Ravi V."/>
            <person name="Vij S."/>
            <person name="Kapur A."/>
            <person name="Khurana P."/>
            <person name="Khurana P."/>
            <person name="Khurana J.P."/>
            <person name="Tyagi A.K."/>
            <person name="Gaikwad K."/>
            <person name="Singh A."/>
            <person name="Dalal V."/>
            <person name="Srivastava S."/>
            <person name="Dixit A."/>
            <person name="Pal A.K."/>
            <person name="Ghazi I.A."/>
            <person name="Yadav M."/>
            <person name="Pandit A."/>
            <person name="Bhargava A."/>
            <person name="Sureshbabu K."/>
            <person name="Batra K."/>
            <person name="Sharma T.R."/>
            <person name="Mohapatra T."/>
            <person name="Singh N.K."/>
            <person name="Messing J."/>
            <person name="Nelson A.B."/>
            <person name="Fuks G."/>
            <person name="Kavchok S."/>
            <person name="Keizer G."/>
            <person name="Linton E."/>
            <person name="Llaca V."/>
            <person name="Song R."/>
            <person name="Tanyolac B."/>
            <person name="Young S."/>
            <person name="Ho-Il K."/>
            <person name="Hahn J.H."/>
            <person name="Sangsakoo G."/>
            <person name="Vanavichit A."/>
            <person name="de Mattos Luiz.A.T."/>
            <person name="Zimmer P.D."/>
            <person name="Malone G."/>
            <person name="Dellagostin O."/>
            <person name="de Oliveira A.C."/>
            <person name="Bevan M."/>
            <person name="Bancroft I."/>
            <person name="Minx P."/>
            <person name="Cordum H."/>
            <person name="Wilson R."/>
            <person name="Cheng Z."/>
            <person name="Jin W."/>
            <person name="Jiang J."/>
            <person name="Leong S.A."/>
            <person name="Iwama H."/>
            <person name="Gojobori T."/>
            <person name="Itoh T."/>
            <person name="Niimura Y."/>
            <person name="Fujii Y."/>
            <person name="Habara T."/>
            <person name="Sakai H."/>
            <person name="Sato Y."/>
            <person name="Wilson G."/>
            <person name="Kumar K."/>
            <person name="McCouch S."/>
            <person name="Juretic N."/>
            <person name="Hoen D."/>
            <person name="Wright S."/>
            <person name="Bruskiewich R."/>
            <person name="Bureau T."/>
            <person name="Miyao A."/>
            <person name="Hirochika H."/>
            <person name="Nishikawa T."/>
            <person name="Kadowaki K."/>
            <person name="Sugiura M."/>
            <person name="Burr B."/>
            <person name="Sasaki T."/>
        </authorList>
    </citation>
    <scope>NUCLEOTIDE SEQUENCE [LARGE SCALE GENOMIC DNA]</scope>
    <source>
        <strain evidence="3">cv. Nipponbare</strain>
    </source>
</reference>
<dbReference type="InParanoid" id="A0A0P0YAW9"/>
<accession>A0A0P0YAW9</accession>
<name>A0A0P0YAW9_ORYSJ</name>